<dbReference type="PANTHER" id="PTHR11444">
    <property type="entry name" value="ASPARTATEAMMONIA/ARGININOSUCCINATE/ADENYLOSUCCINATE LYASE"/>
    <property type="match status" value="1"/>
</dbReference>
<protein>
    <recommendedName>
        <fullName evidence="1">Fumarase C C-terminal domain-containing protein</fullName>
    </recommendedName>
</protein>
<dbReference type="PANTHER" id="PTHR11444:SF1">
    <property type="entry name" value="FUMARATE HYDRATASE, MITOCHONDRIAL"/>
    <property type="match status" value="1"/>
</dbReference>
<dbReference type="InterPro" id="IPR008948">
    <property type="entry name" value="L-Aspartase-like"/>
</dbReference>
<proteinExistence type="predicted"/>
<dbReference type="Proteomes" id="UP001156882">
    <property type="component" value="Unassembled WGS sequence"/>
</dbReference>
<evidence type="ECO:0000313" key="2">
    <source>
        <dbReference type="EMBL" id="GLS21305.1"/>
    </source>
</evidence>
<keyword evidence="3" id="KW-1185">Reference proteome</keyword>
<evidence type="ECO:0000259" key="1">
    <source>
        <dbReference type="Pfam" id="PF10415"/>
    </source>
</evidence>
<gene>
    <name evidence="2" type="ORF">GCM10007874_43220</name>
</gene>
<dbReference type="InterPro" id="IPR005677">
    <property type="entry name" value="Fum_hydII"/>
</dbReference>
<dbReference type="Gene3D" id="1.10.40.30">
    <property type="entry name" value="Fumarase/aspartase (C-terminal domain)"/>
    <property type="match status" value="1"/>
</dbReference>
<sequence length="131" mass="14256">MVWVRVFGDHTSVTFAGSQGLLKPNVFRPVIADAILRSIRLSEDAAANFTQHRVVGRAADAARISDLVSHSPMPMTALAPIIGYDKAAHIAKAAHRNGTTLLKEVMAAKIMDKRAIEDAIRLAPMITRDKE</sequence>
<dbReference type="Gene3D" id="1.20.200.10">
    <property type="entry name" value="Fumarase/aspartase (Central domain)"/>
    <property type="match status" value="1"/>
</dbReference>
<dbReference type="Pfam" id="PF10415">
    <property type="entry name" value="FumaraseC_C"/>
    <property type="match status" value="1"/>
</dbReference>
<dbReference type="InterPro" id="IPR018951">
    <property type="entry name" value="Fumarase_C_C"/>
</dbReference>
<dbReference type="EMBL" id="BSPC01000048">
    <property type="protein sequence ID" value="GLS21305.1"/>
    <property type="molecule type" value="Genomic_DNA"/>
</dbReference>
<reference evidence="3" key="1">
    <citation type="journal article" date="2019" name="Int. J. Syst. Evol. Microbiol.">
        <title>The Global Catalogue of Microorganisms (GCM) 10K type strain sequencing project: providing services to taxonomists for standard genome sequencing and annotation.</title>
        <authorList>
            <consortium name="The Broad Institute Genomics Platform"/>
            <consortium name="The Broad Institute Genome Sequencing Center for Infectious Disease"/>
            <person name="Wu L."/>
            <person name="Ma J."/>
        </authorList>
    </citation>
    <scope>NUCLEOTIDE SEQUENCE [LARGE SCALE GENOMIC DNA]</scope>
    <source>
        <strain evidence="3">NBRC 101365</strain>
    </source>
</reference>
<comment type="caution">
    <text evidence="2">The sequence shown here is derived from an EMBL/GenBank/DDBJ whole genome shotgun (WGS) entry which is preliminary data.</text>
</comment>
<name>A0ABQ6CMD8_9HYPH</name>
<evidence type="ECO:0000313" key="3">
    <source>
        <dbReference type="Proteomes" id="UP001156882"/>
    </source>
</evidence>
<feature type="domain" description="Fumarase C C-terminal" evidence="1">
    <location>
        <begin position="76"/>
        <end position="126"/>
    </location>
</feature>
<accession>A0ABQ6CMD8</accession>
<dbReference type="SUPFAM" id="SSF48557">
    <property type="entry name" value="L-aspartase-like"/>
    <property type="match status" value="1"/>
</dbReference>
<organism evidence="2 3">
    <name type="scientific">Labrys miyagiensis</name>
    <dbReference type="NCBI Taxonomy" id="346912"/>
    <lineage>
        <taxon>Bacteria</taxon>
        <taxon>Pseudomonadati</taxon>
        <taxon>Pseudomonadota</taxon>
        <taxon>Alphaproteobacteria</taxon>
        <taxon>Hyphomicrobiales</taxon>
        <taxon>Xanthobacteraceae</taxon>
        <taxon>Labrys</taxon>
    </lineage>
</organism>